<dbReference type="RefSeq" id="WP_121805351.1">
    <property type="nucleotide sequence ID" value="NZ_RDBE01000006.1"/>
</dbReference>
<dbReference type="InterPro" id="IPR009351">
    <property type="entry name" value="AlkZ-like"/>
</dbReference>
<dbReference type="PANTHER" id="PTHR38479">
    <property type="entry name" value="LMO0824 PROTEIN"/>
    <property type="match status" value="1"/>
</dbReference>
<dbReference type="Proteomes" id="UP000281708">
    <property type="component" value="Unassembled WGS sequence"/>
</dbReference>
<gene>
    <name evidence="1" type="ORF">D9V37_06585</name>
</gene>
<evidence type="ECO:0000313" key="1">
    <source>
        <dbReference type="EMBL" id="RLV49586.1"/>
    </source>
</evidence>
<dbReference type="PANTHER" id="PTHR38479:SF2">
    <property type="entry name" value="WINGED HELIX DNA-BINDING DOMAIN-CONTAINING PROTEIN"/>
    <property type="match status" value="1"/>
</dbReference>
<keyword evidence="2" id="KW-1185">Reference proteome</keyword>
<evidence type="ECO:0000313" key="2">
    <source>
        <dbReference type="Proteomes" id="UP000281708"/>
    </source>
</evidence>
<keyword evidence="1" id="KW-0238">DNA-binding</keyword>
<dbReference type="GO" id="GO:0003677">
    <property type="term" value="F:DNA binding"/>
    <property type="evidence" value="ECO:0007669"/>
    <property type="project" value="UniProtKB-KW"/>
</dbReference>
<organism evidence="1 2">
    <name type="scientific">Nocardioides mangrovicus</name>
    <dbReference type="NCBI Taxonomy" id="2478913"/>
    <lineage>
        <taxon>Bacteria</taxon>
        <taxon>Bacillati</taxon>
        <taxon>Actinomycetota</taxon>
        <taxon>Actinomycetes</taxon>
        <taxon>Propionibacteriales</taxon>
        <taxon>Nocardioidaceae</taxon>
        <taxon>Nocardioides</taxon>
    </lineage>
</organism>
<dbReference type="Pfam" id="PF06224">
    <property type="entry name" value="AlkZ-like"/>
    <property type="match status" value="1"/>
</dbReference>
<comment type="caution">
    <text evidence="1">The sequence shown here is derived from an EMBL/GenBank/DDBJ whole genome shotgun (WGS) entry which is preliminary data.</text>
</comment>
<proteinExistence type="predicted"/>
<sequence length="344" mass="38099">MQLTARALDRTLLLRQHLLERTDVEPLAMVEHLVGLQAQEPLPPYLSLAARVAGFDPLALSAHLERREAVRLLTMRGTIHLLAPADALALRPWVQPFLDRQLRSDRQARPAAHLAREELAAAANAHVPVPAAELRERFTAAFPETSADATLQAARSRLPLVQAPPRGLWQRAGGVSYVDVEHWLGAPQTEIDLPTLVRRWLRAYGPATASDLTTWSGVTRLGPVLADLVLTRHTGPDGAVLLDVPDAPIAEEDTAAPARLLGRYDNLWLSHTKRDRVLAGEDRKRWMGTNGGVGQLVLLDGAGAGFWRLEKGRVVLDLWREPTRSEREELAEEVERVERLLAVR</sequence>
<reference evidence="1 2" key="1">
    <citation type="submission" date="2018-10" db="EMBL/GenBank/DDBJ databases">
        <title>Marmoricola sp. 4Q3S-7 whole genome shotgun sequence.</title>
        <authorList>
            <person name="Li F."/>
        </authorList>
    </citation>
    <scope>NUCLEOTIDE SEQUENCE [LARGE SCALE GENOMIC DNA]</scope>
    <source>
        <strain evidence="1 2">4Q3S-7</strain>
    </source>
</reference>
<protein>
    <submittedName>
        <fullName evidence="1">Winged helix DNA-binding domain-containing protein</fullName>
    </submittedName>
</protein>
<dbReference type="AlphaFoldDB" id="A0A3L8P2F3"/>
<accession>A0A3L8P2F3</accession>
<dbReference type="EMBL" id="RDBE01000006">
    <property type="protein sequence ID" value="RLV49586.1"/>
    <property type="molecule type" value="Genomic_DNA"/>
</dbReference>
<name>A0A3L8P2F3_9ACTN</name>
<dbReference type="OrthoDB" id="9148135at2"/>